<dbReference type="EMBL" id="GBXM01083570">
    <property type="protein sequence ID" value="JAH25007.1"/>
    <property type="molecule type" value="Transcribed_RNA"/>
</dbReference>
<protein>
    <submittedName>
        <fullName evidence="1">Uncharacterized protein</fullName>
    </submittedName>
</protein>
<reference evidence="1" key="2">
    <citation type="journal article" date="2015" name="Fish Shellfish Immunol.">
        <title>Early steps in the European eel (Anguilla anguilla)-Vibrio vulnificus interaction in the gills: Role of the RtxA13 toxin.</title>
        <authorList>
            <person name="Callol A."/>
            <person name="Pajuelo D."/>
            <person name="Ebbesson L."/>
            <person name="Teles M."/>
            <person name="MacKenzie S."/>
            <person name="Amaro C."/>
        </authorList>
    </citation>
    <scope>NUCLEOTIDE SEQUENCE</scope>
</reference>
<accession>A0A0E9R8A1</accession>
<dbReference type="AlphaFoldDB" id="A0A0E9R8A1"/>
<name>A0A0E9R8A1_ANGAN</name>
<proteinExistence type="predicted"/>
<sequence length="47" mass="5210">MLFLCFCAVLTVIILFMMFFVSLSSLGGYSLSVTELHNGYIEVLVST</sequence>
<organism evidence="1">
    <name type="scientific">Anguilla anguilla</name>
    <name type="common">European freshwater eel</name>
    <name type="synonym">Muraena anguilla</name>
    <dbReference type="NCBI Taxonomy" id="7936"/>
    <lineage>
        <taxon>Eukaryota</taxon>
        <taxon>Metazoa</taxon>
        <taxon>Chordata</taxon>
        <taxon>Craniata</taxon>
        <taxon>Vertebrata</taxon>
        <taxon>Euteleostomi</taxon>
        <taxon>Actinopterygii</taxon>
        <taxon>Neopterygii</taxon>
        <taxon>Teleostei</taxon>
        <taxon>Anguilliformes</taxon>
        <taxon>Anguillidae</taxon>
        <taxon>Anguilla</taxon>
    </lineage>
</organism>
<evidence type="ECO:0000313" key="1">
    <source>
        <dbReference type="EMBL" id="JAH25007.1"/>
    </source>
</evidence>
<reference evidence="1" key="1">
    <citation type="submission" date="2014-11" db="EMBL/GenBank/DDBJ databases">
        <authorList>
            <person name="Amaro Gonzalez C."/>
        </authorList>
    </citation>
    <scope>NUCLEOTIDE SEQUENCE</scope>
</reference>